<evidence type="ECO:0000313" key="2">
    <source>
        <dbReference type="EMBL" id="SFJ22130.1"/>
    </source>
</evidence>
<organism evidence="2 3">
    <name type="scientific">Streptosporangium canum</name>
    <dbReference type="NCBI Taxonomy" id="324952"/>
    <lineage>
        <taxon>Bacteria</taxon>
        <taxon>Bacillati</taxon>
        <taxon>Actinomycetota</taxon>
        <taxon>Actinomycetes</taxon>
        <taxon>Streptosporangiales</taxon>
        <taxon>Streptosporangiaceae</taxon>
        <taxon>Streptosporangium</taxon>
    </lineage>
</organism>
<dbReference type="Proteomes" id="UP000199111">
    <property type="component" value="Unassembled WGS sequence"/>
</dbReference>
<proteinExistence type="predicted"/>
<keyword evidence="3" id="KW-1185">Reference proteome</keyword>
<dbReference type="RefSeq" id="WP_177245085.1">
    <property type="nucleotide sequence ID" value="NZ_FOQY01000007.1"/>
</dbReference>
<evidence type="ECO:0000256" key="1">
    <source>
        <dbReference type="SAM" id="MobiDB-lite"/>
    </source>
</evidence>
<sequence>MAGTPHPALIGAVRTTSLIAVLPEGGAEAIASGGKSPDRDEPLDRTAMEFGAD</sequence>
<feature type="region of interest" description="Disordered" evidence="1">
    <location>
        <begin position="28"/>
        <end position="53"/>
    </location>
</feature>
<dbReference type="AlphaFoldDB" id="A0A1I3PLB1"/>
<gene>
    <name evidence="2" type="ORF">SAMN05216275_107120</name>
</gene>
<reference evidence="3" key="1">
    <citation type="submission" date="2016-10" db="EMBL/GenBank/DDBJ databases">
        <authorList>
            <person name="Varghese N."/>
            <person name="Submissions S."/>
        </authorList>
    </citation>
    <scope>NUCLEOTIDE SEQUENCE [LARGE SCALE GENOMIC DNA]</scope>
    <source>
        <strain evidence="3">CGMCC 4.2126</strain>
    </source>
</reference>
<protein>
    <submittedName>
        <fullName evidence="2">Argininosuccinate synthase</fullName>
    </submittedName>
</protein>
<dbReference type="EMBL" id="FOQY01000007">
    <property type="protein sequence ID" value="SFJ22130.1"/>
    <property type="molecule type" value="Genomic_DNA"/>
</dbReference>
<evidence type="ECO:0000313" key="3">
    <source>
        <dbReference type="Proteomes" id="UP000199111"/>
    </source>
</evidence>
<name>A0A1I3PLB1_9ACTN</name>
<dbReference type="GeneID" id="96304094"/>
<feature type="compositionally biased region" description="Basic and acidic residues" evidence="1">
    <location>
        <begin position="36"/>
        <end position="47"/>
    </location>
</feature>
<accession>A0A1I3PLB1</accession>